<dbReference type="PANTHER" id="PTHR33607:SF2">
    <property type="entry name" value="ENDONUCLEASE-1"/>
    <property type="match status" value="1"/>
</dbReference>
<keyword evidence="4" id="KW-0378">Hydrolase</keyword>
<feature type="signal peptide" evidence="5">
    <location>
        <begin position="1"/>
        <end position="22"/>
    </location>
</feature>
<dbReference type="GO" id="GO:0016787">
    <property type="term" value="F:hydrolase activity"/>
    <property type="evidence" value="ECO:0007669"/>
    <property type="project" value="UniProtKB-KW"/>
</dbReference>
<keyword evidence="3 5" id="KW-0732">Signal</keyword>
<dbReference type="Proteomes" id="UP000199138">
    <property type="component" value="Unassembled WGS sequence"/>
</dbReference>
<dbReference type="CDD" id="cd00063">
    <property type="entry name" value="FN3"/>
    <property type="match status" value="1"/>
</dbReference>
<dbReference type="OrthoDB" id="5485925at2"/>
<dbReference type="EMBL" id="FPBK01000007">
    <property type="protein sequence ID" value="SFU55788.1"/>
    <property type="molecule type" value="Genomic_DNA"/>
</dbReference>
<dbReference type="AlphaFoldDB" id="A0A1I7H501"/>
<dbReference type="PROSITE" id="PS51841">
    <property type="entry name" value="LTD"/>
    <property type="match status" value="1"/>
</dbReference>
<dbReference type="GO" id="GO:0004518">
    <property type="term" value="F:nuclease activity"/>
    <property type="evidence" value="ECO:0007669"/>
    <property type="project" value="UniProtKB-KW"/>
</dbReference>
<organism evidence="8 9">
    <name type="scientific">Pustulibacterium marinum</name>
    <dbReference type="NCBI Taxonomy" id="1224947"/>
    <lineage>
        <taxon>Bacteria</taxon>
        <taxon>Pseudomonadati</taxon>
        <taxon>Bacteroidota</taxon>
        <taxon>Flavobacteriia</taxon>
        <taxon>Flavobacteriales</taxon>
        <taxon>Flavobacteriaceae</taxon>
        <taxon>Pustulibacterium</taxon>
    </lineage>
</organism>
<dbReference type="Pfam" id="PF04231">
    <property type="entry name" value="Endonuclease_1"/>
    <property type="match status" value="1"/>
</dbReference>
<evidence type="ECO:0000259" key="6">
    <source>
        <dbReference type="PROSITE" id="PS50853"/>
    </source>
</evidence>
<dbReference type="Pfam" id="PF00932">
    <property type="entry name" value="LTD"/>
    <property type="match status" value="1"/>
</dbReference>
<evidence type="ECO:0000313" key="8">
    <source>
        <dbReference type="EMBL" id="SFU55788.1"/>
    </source>
</evidence>
<evidence type="ECO:0000256" key="2">
    <source>
        <dbReference type="ARBA" id="ARBA00022722"/>
    </source>
</evidence>
<gene>
    <name evidence="8" type="ORF">SAMN05216480_10768</name>
</gene>
<dbReference type="Pfam" id="PF18962">
    <property type="entry name" value="Por_Secre_tail"/>
    <property type="match status" value="1"/>
</dbReference>
<dbReference type="SUPFAM" id="SSF49265">
    <property type="entry name" value="Fibronectin type III"/>
    <property type="match status" value="1"/>
</dbReference>
<keyword evidence="9" id="KW-1185">Reference proteome</keyword>
<evidence type="ECO:0000256" key="3">
    <source>
        <dbReference type="ARBA" id="ARBA00022729"/>
    </source>
</evidence>
<dbReference type="InterPro" id="IPR007346">
    <property type="entry name" value="Endonuclease-I"/>
</dbReference>
<name>A0A1I7H501_9FLAO</name>
<feature type="domain" description="LTD" evidence="7">
    <location>
        <begin position="377"/>
        <end position="524"/>
    </location>
</feature>
<comment type="similarity">
    <text evidence="1">Belongs to the EndA/NucM nuclease family.</text>
</comment>
<sequence length="619" mass="68492">MQKKLSLILLLFSTILFSQAPADYYDTAEGLTGYALKTELSTIITEGHTAQTYGDLWNAYYASDIDTYYEDDNTILDIYSEDPDGVDPYNFATGTNQCGNYSSEGDCYNREHLFPKSYFDDAYPMYTDIHHIYPTDGKVNGQRGNYPFGEVTSANWTSLNGSKRGNNTYSFTGAYTGIVFEPIDEFKGDIARVYFYMATRYENDIASWETNTTQSDIILNGTSDQVYEDWFLNMLLEWNAADPVSQKEIDRNDEAYDFQGNRNPYIDHPEYITQIWGSVNADTEAPTTPTNLTAANGAAFQIQLSWDASTDDTGVTSYDIYMDDVYYATTSEITFTTASLAAETQYCFTITAKDEAGNESGESNEACIITPENSGGSGSSDLFISEYIEGSGTNKALEIANFTGTNVDLSIYTLKLSSNGNSSWNYTYSFPDNTSITNGNVFVVANSGISGCTDAVDDTNGSITGFNGNDAIGLFKNDVLIDIIGTLGDGSDFAENLTLVRNSDISSPNTVYTISEWTSYEQNTCFLGSHTLDAMNTINIELQQLAIYPNPIKDHKIYFQNPADISINNAVIFSLEGKKLMKFSGIQTDFIELGNLNTGVYFILLETSMGNVTKKFILQ</sequence>
<evidence type="ECO:0000313" key="9">
    <source>
        <dbReference type="Proteomes" id="UP000199138"/>
    </source>
</evidence>
<dbReference type="SUPFAM" id="SSF54060">
    <property type="entry name" value="His-Me finger endonucleases"/>
    <property type="match status" value="1"/>
</dbReference>
<proteinExistence type="inferred from homology"/>
<dbReference type="RefSeq" id="WP_093025134.1">
    <property type="nucleotide sequence ID" value="NZ_FPBK01000007.1"/>
</dbReference>
<dbReference type="Gene3D" id="2.60.40.10">
    <property type="entry name" value="Immunoglobulins"/>
    <property type="match status" value="1"/>
</dbReference>
<dbReference type="InterPro" id="IPR026444">
    <property type="entry name" value="Secre_tail"/>
</dbReference>
<dbReference type="NCBIfam" id="TIGR04183">
    <property type="entry name" value="Por_Secre_tail"/>
    <property type="match status" value="1"/>
</dbReference>
<protein>
    <submittedName>
        <fullName evidence="8">Por secretion system C-terminal sorting domain-containing protein</fullName>
    </submittedName>
</protein>
<dbReference type="InterPro" id="IPR013783">
    <property type="entry name" value="Ig-like_fold"/>
</dbReference>
<dbReference type="InterPro" id="IPR003961">
    <property type="entry name" value="FN3_dom"/>
</dbReference>
<reference evidence="8 9" key="1">
    <citation type="submission" date="2016-10" db="EMBL/GenBank/DDBJ databases">
        <authorList>
            <person name="de Groot N.N."/>
        </authorList>
    </citation>
    <scope>NUCLEOTIDE SEQUENCE [LARGE SCALE GENOMIC DNA]</scope>
    <source>
        <strain evidence="8 9">CGMCC 1.12333</strain>
    </source>
</reference>
<feature type="domain" description="Fibronectin type-III" evidence="6">
    <location>
        <begin position="285"/>
        <end position="373"/>
    </location>
</feature>
<dbReference type="PROSITE" id="PS50853">
    <property type="entry name" value="FN3"/>
    <property type="match status" value="1"/>
</dbReference>
<evidence type="ECO:0000256" key="1">
    <source>
        <dbReference type="ARBA" id="ARBA00006429"/>
    </source>
</evidence>
<dbReference type="InterPro" id="IPR044925">
    <property type="entry name" value="His-Me_finger_sf"/>
</dbReference>
<feature type="chain" id="PRO_5011522289" evidence="5">
    <location>
        <begin position="23"/>
        <end position="619"/>
    </location>
</feature>
<keyword evidence="2" id="KW-0540">Nuclease</keyword>
<dbReference type="InterPro" id="IPR036116">
    <property type="entry name" value="FN3_sf"/>
</dbReference>
<evidence type="ECO:0000256" key="5">
    <source>
        <dbReference type="SAM" id="SignalP"/>
    </source>
</evidence>
<accession>A0A1I7H501</accession>
<dbReference type="InterPro" id="IPR001322">
    <property type="entry name" value="Lamin_tail_dom"/>
</dbReference>
<dbReference type="SMART" id="SM00060">
    <property type="entry name" value="FN3"/>
    <property type="match status" value="1"/>
</dbReference>
<dbReference type="PANTHER" id="PTHR33607">
    <property type="entry name" value="ENDONUCLEASE-1"/>
    <property type="match status" value="1"/>
</dbReference>
<evidence type="ECO:0000259" key="7">
    <source>
        <dbReference type="PROSITE" id="PS51841"/>
    </source>
</evidence>
<dbReference type="STRING" id="1224947.SAMN05216480_10768"/>
<evidence type="ECO:0000256" key="4">
    <source>
        <dbReference type="ARBA" id="ARBA00022801"/>
    </source>
</evidence>